<sequence>MTKVFCNTKAFYSKKRLTKIGFAFLILPIVISAQLNYSGSAQPAGMFRSSDGSQISLPFRMAELKLGYTLGNFDIKTSSSLEYRWSTGETEFDLREAYAVWYPRFGEVKVGKQIHAWGAADGNNPTDNLNAYDYYYMFLPGTDRKIGSLSAAVSAYLGAWQIEAIVIPEHVPNRYTFGEEDFPIKPPFEPEEYIKVEDPLEYGARLQTTVGESDLSVSYFEGHDRGFSLIGMNYLQLQSVNMVLPLPQFGYRSTSVLGGDFVTFIGDLTLRGEMGFFMTENEENDCCDALLPLEAEYLQYVLQGEVTGPFDIQFSGQFIGSTVLKAEGLTFNQVILQQTELTKDSFVPGMGTPFAMFSKQAIMLSGTGNLMDNSLELRATTLVNLEEAGMMGGFGVAYSPLENWDVELGLTQFFGDEADPTNPFTQLEDFSHMSVGFKYSF</sequence>
<dbReference type="EMBL" id="UINC01003942">
    <property type="protein sequence ID" value="SVA10529.1"/>
    <property type="molecule type" value="Genomic_DNA"/>
</dbReference>
<gene>
    <name evidence="1" type="ORF">METZ01_LOCUS63383</name>
</gene>
<organism evidence="1">
    <name type="scientific">marine metagenome</name>
    <dbReference type="NCBI Taxonomy" id="408172"/>
    <lineage>
        <taxon>unclassified sequences</taxon>
        <taxon>metagenomes</taxon>
        <taxon>ecological metagenomes</taxon>
    </lineage>
</organism>
<evidence type="ECO:0000313" key="1">
    <source>
        <dbReference type="EMBL" id="SVA10529.1"/>
    </source>
</evidence>
<reference evidence="1" key="1">
    <citation type="submission" date="2018-05" db="EMBL/GenBank/DDBJ databases">
        <authorList>
            <person name="Lanie J.A."/>
            <person name="Ng W.-L."/>
            <person name="Kazmierczak K.M."/>
            <person name="Andrzejewski T.M."/>
            <person name="Davidsen T.M."/>
            <person name="Wayne K.J."/>
            <person name="Tettelin H."/>
            <person name="Glass J.I."/>
            <person name="Rusch D."/>
            <person name="Podicherti R."/>
            <person name="Tsui H.-C.T."/>
            <person name="Winkler M.E."/>
        </authorList>
    </citation>
    <scope>NUCLEOTIDE SEQUENCE</scope>
</reference>
<protein>
    <submittedName>
        <fullName evidence="1">Uncharacterized protein</fullName>
    </submittedName>
</protein>
<proteinExistence type="predicted"/>
<dbReference type="SUPFAM" id="SSF56935">
    <property type="entry name" value="Porins"/>
    <property type="match status" value="1"/>
</dbReference>
<dbReference type="AlphaFoldDB" id="A0A381T458"/>
<name>A0A381T458_9ZZZZ</name>
<accession>A0A381T458</accession>